<evidence type="ECO:0000256" key="6">
    <source>
        <dbReference type="RuleBase" id="RU363108"/>
    </source>
</evidence>
<evidence type="ECO:0000313" key="8">
    <source>
        <dbReference type="Proteomes" id="UP000008820"/>
    </source>
</evidence>
<dbReference type="VEuPathDB" id="VectorBase:AAEL005487"/>
<evidence type="ECO:0000256" key="3">
    <source>
        <dbReference type="ARBA" id="ARBA00022692"/>
    </source>
</evidence>
<comment type="function">
    <text evidence="6">Gustatory receptor which mediates acceptance or avoidance behavior, depending on its substrates.</text>
</comment>
<dbReference type="InParanoid" id="A0A1S4FAS9"/>
<keyword evidence="4 6" id="KW-1133">Transmembrane helix</keyword>
<keyword evidence="6" id="KW-0807">Transducer</keyword>
<keyword evidence="3 6" id="KW-0812">Transmembrane</keyword>
<feature type="transmembrane region" description="Helical" evidence="6">
    <location>
        <begin position="238"/>
        <end position="270"/>
    </location>
</feature>
<keyword evidence="5 6" id="KW-0472">Membrane</keyword>
<name>A0A1S4FAS9_AEDAE</name>
<feature type="transmembrane region" description="Helical" evidence="6">
    <location>
        <begin position="41"/>
        <end position="59"/>
    </location>
</feature>
<evidence type="ECO:0000256" key="1">
    <source>
        <dbReference type="ARBA" id="ARBA00004651"/>
    </source>
</evidence>
<feature type="transmembrane region" description="Helical" evidence="6">
    <location>
        <begin position="79"/>
        <end position="101"/>
    </location>
</feature>
<dbReference type="Pfam" id="PF08395">
    <property type="entry name" value="7tm_7"/>
    <property type="match status" value="1"/>
</dbReference>
<evidence type="ECO:0000313" key="7">
    <source>
        <dbReference type="EnsemblMetazoa" id="AAEL005487-PA"/>
    </source>
</evidence>
<gene>
    <name evidence="7" type="primary">5566559</name>
</gene>
<dbReference type="EnsemblMetazoa" id="AAEL005487-RA">
    <property type="protein sequence ID" value="AAEL005487-PA"/>
    <property type="gene ID" value="AAEL005487"/>
</dbReference>
<dbReference type="OrthoDB" id="7765972at2759"/>
<comment type="subcellular location">
    <subcellularLocation>
        <location evidence="1 6">Cell membrane</location>
        <topology evidence="1 6">Multi-pass membrane protein</topology>
    </subcellularLocation>
</comment>
<sequence>MLHRSDIPRWCFYLHHYSSIWLGLYPYRFDATKSRFHKSTFMLIVVVISKALFIFTKAYSATSFVRHVSSMPGSLLPVILYFAIDKLVLLHEVFLMITQLFDSKRYLWLLNEHFALDEHLKAQFPDIPPKPLWIYTKLVPLKLIFIGTCCALVGTQLDDPHAIANLCLFMSAAVYNDQFLIWLEGIERSIDILRGHCEQVHGKLRYVTACYDELEYCEDFRRIAVAHNRIFRNFRRALHFYAVQIMITLLFVAFALLLLMFMEFGIIYVYVYENAPFMDMNFKGLALMALMWLKLLIMIKRCVAVNEKV</sequence>
<dbReference type="GO" id="GO:0050909">
    <property type="term" value="P:sensory perception of taste"/>
    <property type="evidence" value="ECO:0007669"/>
    <property type="project" value="InterPro"/>
</dbReference>
<evidence type="ECO:0000256" key="4">
    <source>
        <dbReference type="ARBA" id="ARBA00022989"/>
    </source>
</evidence>
<dbReference type="Proteomes" id="UP000008820">
    <property type="component" value="Chromosome 3"/>
</dbReference>
<reference evidence="7" key="2">
    <citation type="submission" date="2020-05" db="UniProtKB">
        <authorList>
            <consortium name="EnsemblMetazoa"/>
        </authorList>
    </citation>
    <scope>IDENTIFICATION</scope>
    <source>
        <strain evidence="7">LVP_AGWG</strain>
    </source>
</reference>
<evidence type="ECO:0000256" key="2">
    <source>
        <dbReference type="ARBA" id="ARBA00022475"/>
    </source>
</evidence>
<keyword evidence="2 6" id="KW-1003">Cell membrane</keyword>
<keyword evidence="8" id="KW-1185">Reference proteome</keyword>
<organism evidence="7 8">
    <name type="scientific">Aedes aegypti</name>
    <name type="common">Yellowfever mosquito</name>
    <name type="synonym">Culex aegypti</name>
    <dbReference type="NCBI Taxonomy" id="7159"/>
    <lineage>
        <taxon>Eukaryota</taxon>
        <taxon>Metazoa</taxon>
        <taxon>Ecdysozoa</taxon>
        <taxon>Arthropoda</taxon>
        <taxon>Hexapoda</taxon>
        <taxon>Insecta</taxon>
        <taxon>Pterygota</taxon>
        <taxon>Neoptera</taxon>
        <taxon>Endopterygota</taxon>
        <taxon>Diptera</taxon>
        <taxon>Nematocera</taxon>
        <taxon>Culicoidea</taxon>
        <taxon>Culicidae</taxon>
        <taxon>Culicinae</taxon>
        <taxon>Aedini</taxon>
        <taxon>Aedes</taxon>
        <taxon>Stegomyia</taxon>
    </lineage>
</organism>
<feature type="transmembrane region" description="Helical" evidence="6">
    <location>
        <begin position="282"/>
        <end position="299"/>
    </location>
</feature>
<accession>A0A1S4FAS9</accession>
<reference evidence="7 8" key="1">
    <citation type="submission" date="2017-06" db="EMBL/GenBank/DDBJ databases">
        <title>Aedes aegypti genome working group (AGWG) sequencing and assembly.</title>
        <authorList>
            <consortium name="Aedes aegypti Genome Working Group (AGWG)"/>
            <person name="Matthews B.J."/>
        </authorList>
    </citation>
    <scope>NUCLEOTIDE SEQUENCE [LARGE SCALE GENOMIC DNA]</scope>
    <source>
        <strain evidence="7 8">LVP_AGWG</strain>
    </source>
</reference>
<evidence type="ECO:0000256" key="5">
    <source>
        <dbReference type="ARBA" id="ARBA00023136"/>
    </source>
</evidence>
<comment type="similarity">
    <text evidence="6">Belongs to the insect chemoreceptor superfamily. Gustatory receptor (GR) family.</text>
</comment>
<dbReference type="GO" id="GO:0005886">
    <property type="term" value="C:plasma membrane"/>
    <property type="evidence" value="ECO:0007669"/>
    <property type="project" value="UniProtKB-SubCell"/>
</dbReference>
<keyword evidence="6" id="KW-0675">Receptor</keyword>
<dbReference type="InterPro" id="IPR013604">
    <property type="entry name" value="7TM_chemorcpt"/>
</dbReference>
<dbReference type="AlphaFoldDB" id="A0A1S4FAS9"/>
<dbReference type="GO" id="GO:0007165">
    <property type="term" value="P:signal transduction"/>
    <property type="evidence" value="ECO:0007669"/>
    <property type="project" value="UniProtKB-KW"/>
</dbReference>
<comment type="caution">
    <text evidence="6">Lacks conserved residue(s) required for the propagation of feature annotation.</text>
</comment>
<protein>
    <recommendedName>
        <fullName evidence="6">Gustatory receptor</fullName>
    </recommendedName>
</protein>
<proteinExistence type="inferred from homology"/>